<dbReference type="EMBL" id="JARIHO010000074">
    <property type="protein sequence ID" value="KAJ7311747.1"/>
    <property type="molecule type" value="Genomic_DNA"/>
</dbReference>
<sequence length="294" mass="32989">MRTHPPTRFDLSPSNLVASTSGLPQTPLQTPSRRRRREDDDDDLENIDPALWSPSKKMRSLYAHLGATSVGSLLLSSPKLKSYSTAILPPVIQAVPCSIATPNWSLSAPSTSNEPYKTRGQLETTVTDLQNQLTLVRQHVVMRDQIIEQANATMVFQNMGLKRMNEALYQKEEKGTADRAKLFKGKAQCLSSDDFYDAVWELEEGRKSKAADKEAKKIERARKKVLQAELDTEWAEMKERHAKAVETWSAECSKLVGEGARKKDLPTKPKLGKKPKLPVVEEEDTDEEEEEGDV</sequence>
<feature type="region of interest" description="Disordered" evidence="1">
    <location>
        <begin position="256"/>
        <end position="294"/>
    </location>
</feature>
<evidence type="ECO:0000313" key="3">
    <source>
        <dbReference type="Proteomes" id="UP001218218"/>
    </source>
</evidence>
<comment type="caution">
    <text evidence="2">The sequence shown here is derived from an EMBL/GenBank/DDBJ whole genome shotgun (WGS) entry which is preliminary data.</text>
</comment>
<name>A0AAD7EC72_9AGAR</name>
<dbReference type="AlphaFoldDB" id="A0AAD7EC72"/>
<dbReference type="Proteomes" id="UP001218218">
    <property type="component" value="Unassembled WGS sequence"/>
</dbReference>
<accession>A0AAD7EC72</accession>
<proteinExistence type="predicted"/>
<evidence type="ECO:0000313" key="2">
    <source>
        <dbReference type="EMBL" id="KAJ7311747.1"/>
    </source>
</evidence>
<feature type="compositionally biased region" description="Acidic residues" evidence="1">
    <location>
        <begin position="280"/>
        <end position="294"/>
    </location>
</feature>
<keyword evidence="3" id="KW-1185">Reference proteome</keyword>
<feature type="region of interest" description="Disordered" evidence="1">
    <location>
        <begin position="1"/>
        <end position="50"/>
    </location>
</feature>
<reference evidence="2" key="1">
    <citation type="submission" date="2023-03" db="EMBL/GenBank/DDBJ databases">
        <title>Massive genome expansion in bonnet fungi (Mycena s.s.) driven by repeated elements and novel gene families across ecological guilds.</title>
        <authorList>
            <consortium name="Lawrence Berkeley National Laboratory"/>
            <person name="Harder C.B."/>
            <person name="Miyauchi S."/>
            <person name="Viragh M."/>
            <person name="Kuo A."/>
            <person name="Thoen E."/>
            <person name="Andreopoulos B."/>
            <person name="Lu D."/>
            <person name="Skrede I."/>
            <person name="Drula E."/>
            <person name="Henrissat B."/>
            <person name="Morin E."/>
            <person name="Kohler A."/>
            <person name="Barry K."/>
            <person name="LaButti K."/>
            <person name="Morin E."/>
            <person name="Salamov A."/>
            <person name="Lipzen A."/>
            <person name="Mereny Z."/>
            <person name="Hegedus B."/>
            <person name="Baldrian P."/>
            <person name="Stursova M."/>
            <person name="Weitz H."/>
            <person name="Taylor A."/>
            <person name="Grigoriev I.V."/>
            <person name="Nagy L.G."/>
            <person name="Martin F."/>
            <person name="Kauserud H."/>
        </authorList>
    </citation>
    <scope>NUCLEOTIDE SEQUENCE</scope>
    <source>
        <strain evidence="2">CBHHK002</strain>
    </source>
</reference>
<protein>
    <submittedName>
        <fullName evidence="2">Uncharacterized protein</fullName>
    </submittedName>
</protein>
<feature type="compositionally biased region" description="Polar residues" evidence="1">
    <location>
        <begin position="12"/>
        <end position="31"/>
    </location>
</feature>
<evidence type="ECO:0000256" key="1">
    <source>
        <dbReference type="SAM" id="MobiDB-lite"/>
    </source>
</evidence>
<gene>
    <name evidence="2" type="ORF">DFH08DRAFT_717960</name>
</gene>
<organism evidence="2 3">
    <name type="scientific">Mycena albidolilacea</name>
    <dbReference type="NCBI Taxonomy" id="1033008"/>
    <lineage>
        <taxon>Eukaryota</taxon>
        <taxon>Fungi</taxon>
        <taxon>Dikarya</taxon>
        <taxon>Basidiomycota</taxon>
        <taxon>Agaricomycotina</taxon>
        <taxon>Agaricomycetes</taxon>
        <taxon>Agaricomycetidae</taxon>
        <taxon>Agaricales</taxon>
        <taxon>Marasmiineae</taxon>
        <taxon>Mycenaceae</taxon>
        <taxon>Mycena</taxon>
    </lineage>
</organism>